<dbReference type="PANTHER" id="PTHR43364:SF17">
    <property type="entry name" value="ALDO KETO REDUCTASE"/>
    <property type="match status" value="1"/>
</dbReference>
<dbReference type="OrthoDB" id="2310150at2759"/>
<dbReference type="InterPro" id="IPR023210">
    <property type="entry name" value="NADP_OxRdtase_dom"/>
</dbReference>
<gene>
    <name evidence="2" type="ORF">CHLNCDRAFT_27720</name>
</gene>
<accession>E1ZR85</accession>
<dbReference type="Gene3D" id="3.20.20.100">
    <property type="entry name" value="NADP-dependent oxidoreductase domain"/>
    <property type="match status" value="1"/>
</dbReference>
<dbReference type="eggNOG" id="KOG1575">
    <property type="taxonomic scope" value="Eukaryota"/>
</dbReference>
<dbReference type="PANTHER" id="PTHR43364">
    <property type="entry name" value="NADH-SPECIFIC METHYLGLYOXAL REDUCTASE-RELATED"/>
    <property type="match status" value="1"/>
</dbReference>
<dbReference type="InterPro" id="IPR036812">
    <property type="entry name" value="NAD(P)_OxRdtase_dom_sf"/>
</dbReference>
<dbReference type="InterPro" id="IPR050523">
    <property type="entry name" value="AKR_Detox_Biosynth"/>
</dbReference>
<dbReference type="Pfam" id="PF00248">
    <property type="entry name" value="Aldo_ket_red"/>
    <property type="match status" value="1"/>
</dbReference>
<evidence type="ECO:0000313" key="2">
    <source>
        <dbReference type="EMBL" id="EFN51689.1"/>
    </source>
</evidence>
<dbReference type="AlphaFoldDB" id="E1ZR85"/>
<keyword evidence="3" id="KW-1185">Reference proteome</keyword>
<sequence>MGHVHLVPPPPPPPRCCRCATSLSVPDCYHTCVPSLQGTMTFGEQNSEEEAWEQLDYAVGQGVNFIDTAELYPVPPSPETCGRTEEIVGRWMAARGCRDKVLLATKVMGGSKVRRRGAGVGPAQIVAAVEGSLRRLQTHYVDLLQLHWPDRYVPLWGKNQYHASQRYDPVPFEEQVAAVGKLIQEGKVRHWGLSNETAYGVCRMCEAATRLGVPPPISIQNDFSLLDRRFESQLAEACAPHHHNIGLLPYGPLAGGTLTDKYFAGGSGPGPNSRHFPGFQPRYHSAASMAAAAEYAAVAKGAGLTLAQLALAWCASRWYVASTIIGATTLQQLQENIAAFEVELDAATLAAVDAVHLRHRNPNVTD</sequence>
<feature type="domain" description="NADP-dependent oxidoreductase" evidence="1">
    <location>
        <begin position="38"/>
        <end position="355"/>
    </location>
</feature>
<organism evidence="3">
    <name type="scientific">Chlorella variabilis</name>
    <name type="common">Green alga</name>
    <dbReference type="NCBI Taxonomy" id="554065"/>
    <lineage>
        <taxon>Eukaryota</taxon>
        <taxon>Viridiplantae</taxon>
        <taxon>Chlorophyta</taxon>
        <taxon>core chlorophytes</taxon>
        <taxon>Trebouxiophyceae</taxon>
        <taxon>Chlorellales</taxon>
        <taxon>Chlorellaceae</taxon>
        <taxon>Chlorella clade</taxon>
        <taxon>Chlorella</taxon>
    </lineage>
</organism>
<evidence type="ECO:0000313" key="3">
    <source>
        <dbReference type="Proteomes" id="UP000008141"/>
    </source>
</evidence>
<dbReference type="KEGG" id="cvr:CHLNCDRAFT_27720"/>
<name>E1ZR85_CHLVA</name>
<proteinExistence type="predicted"/>
<dbReference type="RefSeq" id="XP_005843791.1">
    <property type="nucleotide sequence ID" value="XM_005843729.1"/>
</dbReference>
<dbReference type="CDD" id="cd19094">
    <property type="entry name" value="AKR_Tas-like"/>
    <property type="match status" value="1"/>
</dbReference>
<dbReference type="InParanoid" id="E1ZR85"/>
<protein>
    <recommendedName>
        <fullName evidence="1">NADP-dependent oxidoreductase domain-containing protein</fullName>
    </recommendedName>
</protein>
<dbReference type="STRING" id="554065.E1ZR85"/>
<dbReference type="SUPFAM" id="SSF51430">
    <property type="entry name" value="NAD(P)-linked oxidoreductase"/>
    <property type="match status" value="1"/>
</dbReference>
<dbReference type="EMBL" id="GL433861">
    <property type="protein sequence ID" value="EFN51689.1"/>
    <property type="molecule type" value="Genomic_DNA"/>
</dbReference>
<evidence type="ECO:0000259" key="1">
    <source>
        <dbReference type="Pfam" id="PF00248"/>
    </source>
</evidence>
<dbReference type="GeneID" id="17351118"/>
<reference evidence="2 3" key="1">
    <citation type="journal article" date="2010" name="Plant Cell">
        <title>The Chlorella variabilis NC64A genome reveals adaptation to photosymbiosis, coevolution with viruses, and cryptic sex.</title>
        <authorList>
            <person name="Blanc G."/>
            <person name="Duncan G."/>
            <person name="Agarkova I."/>
            <person name="Borodovsky M."/>
            <person name="Gurnon J."/>
            <person name="Kuo A."/>
            <person name="Lindquist E."/>
            <person name="Lucas S."/>
            <person name="Pangilinan J."/>
            <person name="Polle J."/>
            <person name="Salamov A."/>
            <person name="Terry A."/>
            <person name="Yamada T."/>
            <person name="Dunigan D.D."/>
            <person name="Grigoriev I.V."/>
            <person name="Claverie J.M."/>
            <person name="Van Etten J.L."/>
        </authorList>
    </citation>
    <scope>NUCLEOTIDE SEQUENCE [LARGE SCALE GENOMIC DNA]</scope>
    <source>
        <strain evidence="2 3">NC64A</strain>
    </source>
</reference>
<dbReference type="Proteomes" id="UP000008141">
    <property type="component" value="Unassembled WGS sequence"/>
</dbReference>
<dbReference type="OMA" id="YLPWSPL"/>